<keyword evidence="2" id="KW-1185">Reference proteome</keyword>
<gene>
    <name evidence="1" type="ORF">L6164_000602</name>
</gene>
<dbReference type="Proteomes" id="UP000828941">
    <property type="component" value="Chromosome 1"/>
</dbReference>
<reference evidence="1 2" key="1">
    <citation type="journal article" date="2022" name="DNA Res.">
        <title>Chromosomal-level genome assembly of the orchid tree Bauhinia variegata (Leguminosae; Cercidoideae) supports the allotetraploid origin hypothesis of Bauhinia.</title>
        <authorList>
            <person name="Zhong Y."/>
            <person name="Chen Y."/>
            <person name="Zheng D."/>
            <person name="Pang J."/>
            <person name="Liu Y."/>
            <person name="Luo S."/>
            <person name="Meng S."/>
            <person name="Qian L."/>
            <person name="Wei D."/>
            <person name="Dai S."/>
            <person name="Zhou R."/>
        </authorList>
    </citation>
    <scope>NUCLEOTIDE SEQUENCE [LARGE SCALE GENOMIC DNA]</scope>
    <source>
        <strain evidence="1">BV-YZ2020</strain>
    </source>
</reference>
<sequence length="224" mass="25640">MGNHVHRALSIFGDKSLLKVEVFKWSSEEFIEEHAIIYTSISDDKRICVVRASANPEKARLTIHDKLCVDEGVSMAVEAVAERDINTGEYYLGHHKVECSEGIKQPTHSFWDPFKYGSPHMDLFRHGSLYLDPFLGRPGPRGAVIYVLKVESFKGLNYSAELLRMHHSLSFLIHWPVLTVEFKCHKNKGLEVETDLQLCDLHIDRTVKGNPEDYVKNYSIVRSE</sequence>
<evidence type="ECO:0000313" key="1">
    <source>
        <dbReference type="EMBL" id="KAI4356590.1"/>
    </source>
</evidence>
<evidence type="ECO:0000313" key="2">
    <source>
        <dbReference type="Proteomes" id="UP000828941"/>
    </source>
</evidence>
<organism evidence="1 2">
    <name type="scientific">Bauhinia variegata</name>
    <name type="common">Purple orchid tree</name>
    <name type="synonym">Phanera variegata</name>
    <dbReference type="NCBI Taxonomy" id="167791"/>
    <lineage>
        <taxon>Eukaryota</taxon>
        <taxon>Viridiplantae</taxon>
        <taxon>Streptophyta</taxon>
        <taxon>Embryophyta</taxon>
        <taxon>Tracheophyta</taxon>
        <taxon>Spermatophyta</taxon>
        <taxon>Magnoliopsida</taxon>
        <taxon>eudicotyledons</taxon>
        <taxon>Gunneridae</taxon>
        <taxon>Pentapetalae</taxon>
        <taxon>rosids</taxon>
        <taxon>fabids</taxon>
        <taxon>Fabales</taxon>
        <taxon>Fabaceae</taxon>
        <taxon>Cercidoideae</taxon>
        <taxon>Cercideae</taxon>
        <taxon>Bauhiniinae</taxon>
        <taxon>Bauhinia</taxon>
    </lineage>
</organism>
<accession>A0ACB9Q6J1</accession>
<protein>
    <submittedName>
        <fullName evidence="1">Uncharacterized protein</fullName>
    </submittedName>
</protein>
<comment type="caution">
    <text evidence="1">The sequence shown here is derived from an EMBL/GenBank/DDBJ whole genome shotgun (WGS) entry which is preliminary data.</text>
</comment>
<dbReference type="EMBL" id="CM039426">
    <property type="protein sequence ID" value="KAI4356590.1"/>
    <property type="molecule type" value="Genomic_DNA"/>
</dbReference>
<name>A0ACB9Q6J1_BAUVA</name>
<proteinExistence type="predicted"/>